<accession>A0A081AMG9</accession>
<keyword evidence="4" id="KW-0723">Serine/threonine-protein kinase</keyword>
<dbReference type="OrthoDB" id="103029at2759"/>
<dbReference type="Gene3D" id="1.10.510.10">
    <property type="entry name" value="Transferase(Phosphotransferase) domain 1"/>
    <property type="match status" value="1"/>
</dbReference>
<dbReference type="SMART" id="SM00220">
    <property type="entry name" value="S_TKc"/>
    <property type="match status" value="1"/>
</dbReference>
<keyword evidence="4" id="KW-0808">Transferase</keyword>
<dbReference type="Proteomes" id="UP000028582">
    <property type="component" value="Unassembled WGS sequence"/>
</dbReference>
<dbReference type="InterPro" id="IPR011009">
    <property type="entry name" value="Kinase-like_dom_sf"/>
</dbReference>
<keyword evidence="2" id="KW-0732">Signal</keyword>
<evidence type="ECO:0000313" key="4">
    <source>
        <dbReference type="EMBL" id="ETO80080.1"/>
    </source>
</evidence>
<feature type="region of interest" description="Disordered" evidence="1">
    <location>
        <begin position="337"/>
        <end position="380"/>
    </location>
</feature>
<organism evidence="4 5">
    <name type="scientific">Phytophthora nicotianae P1976</name>
    <dbReference type="NCBI Taxonomy" id="1317066"/>
    <lineage>
        <taxon>Eukaryota</taxon>
        <taxon>Sar</taxon>
        <taxon>Stramenopiles</taxon>
        <taxon>Oomycota</taxon>
        <taxon>Peronosporomycetes</taxon>
        <taxon>Peronosporales</taxon>
        <taxon>Peronosporaceae</taxon>
        <taxon>Phytophthora</taxon>
    </lineage>
</organism>
<feature type="region of interest" description="Disordered" evidence="1">
    <location>
        <begin position="271"/>
        <end position="292"/>
    </location>
</feature>
<gene>
    <name evidence="4" type="ORF">F444_05356</name>
</gene>
<sequence length="1082" mass="118708">MQSTKIVLAGLVLAVWSCFVTITTSAASSSCDRVTLGSQSATKWTVGCINEDTATASSAYFDPLLVNNFYVDSGASVVASASDLKLSSTFSEVGVLVSPSVADFSLLAASGFKPTTPVSIVSTAFAELSALQSLHLEGIPLAETDLHLMLPAAIQKISIVGCGLDSISFEFADSSTIGTSTISLLDLRQNEFKEIPVFIYDLPSGVSTIDLRNNTMDLSTETSAHKKQLIEWINSQLLFLDSDLLAMLDSSNEQERDSVVGTAKAASNKTESAYLPLSTSSGSEENAATVKENSSGNVLPITILSVAIPAVLVVGITLGFALRKRRRFQQRDTDGILELPHPFDKSTRERSETSGHFTAIESELSRSQMSTGGNRDVEDRDSCFIIPMSPTDSEQTRQTLAFSSASYVNLISPLQVPKIHRKRQVTRRENGDSNHSLELLTTYSTASATPAQVRIAARNALRSALETLLATKTNEAGQALLTVNACQYALNRETQIEETPLAFFVDCHHVVSQDSTDPAPLGQLVLKVFIEEDADLAGRESYALSCLLNDAFSRAFAPRLVDDALEYELNVGSVKLNCCILVLKQPDCTTLRGYSKASREPTEQQVLRVVTAIHALHTRGLVHGALDTDSLVACSPDGRLKFWGLEHASRAGHKVPCPDTDLIGVCQTECIAPELAALTLDEIASCRTSPSLDIWSLGVIILKLYASGRQLEEFKGCLTTHDVFEHLSIDGEQPKPCFFERSITQFVPNDDMQDLLRQCLNHCSTSRPSIESISKHSVFEPKEREVSRLTLVTSRMLSAIIEEKELLSSCESSKILLSGGPDRENNSYDQVSNELEAELTISCDITPEPLPPSLWLFLPPKELEIDLTQRASFFSEDQWVSKLKRLQQQRAEELRFPLVFICESSESGTAIPCSIATTTKYGVSVSSSLLSLVMPLVRETMLFLEARASLSNGLSVEEVSGLSGPRQWEELRTFYSALEHMELATVNPVNEMELAPMEQQLQSRDRLKAQEVLDKLTGLVFSEDKREHVRNLLDALVSDEDHLTRNERSSWAALRRCDVSSESTETISRTRWLCSHHAPQES</sequence>
<dbReference type="Gene3D" id="3.80.10.10">
    <property type="entry name" value="Ribonuclease Inhibitor"/>
    <property type="match status" value="1"/>
</dbReference>
<dbReference type="PANTHER" id="PTHR44305">
    <property type="entry name" value="SI:DKEY-192D15.2-RELATED"/>
    <property type="match status" value="1"/>
</dbReference>
<dbReference type="EMBL" id="ANJA01001039">
    <property type="protein sequence ID" value="ETO80080.1"/>
    <property type="molecule type" value="Genomic_DNA"/>
</dbReference>
<proteinExistence type="predicted"/>
<dbReference type="PROSITE" id="PS50011">
    <property type="entry name" value="PROTEIN_KINASE_DOM"/>
    <property type="match status" value="1"/>
</dbReference>
<dbReference type="PROSITE" id="PS51257">
    <property type="entry name" value="PROKAR_LIPOPROTEIN"/>
    <property type="match status" value="1"/>
</dbReference>
<dbReference type="AlphaFoldDB" id="A0A081AMG9"/>
<reference evidence="4 5" key="1">
    <citation type="submission" date="2013-11" db="EMBL/GenBank/DDBJ databases">
        <title>The Genome Sequence of Phytophthora parasitica P1976.</title>
        <authorList>
            <consortium name="The Broad Institute Genomics Platform"/>
            <person name="Russ C."/>
            <person name="Tyler B."/>
            <person name="Panabieres F."/>
            <person name="Shan W."/>
            <person name="Tripathy S."/>
            <person name="Grunwald N."/>
            <person name="Machado M."/>
            <person name="Johnson C.S."/>
            <person name="Walker B."/>
            <person name="Young S."/>
            <person name="Zeng Q."/>
            <person name="Gargeya S."/>
            <person name="Fitzgerald M."/>
            <person name="Haas B."/>
            <person name="Abouelleil A."/>
            <person name="Allen A.W."/>
            <person name="Alvarado L."/>
            <person name="Arachchi H.M."/>
            <person name="Berlin A.M."/>
            <person name="Chapman S.B."/>
            <person name="Gainer-Dewar J."/>
            <person name="Goldberg J."/>
            <person name="Griggs A."/>
            <person name="Gujja S."/>
            <person name="Hansen M."/>
            <person name="Howarth C."/>
            <person name="Imamovic A."/>
            <person name="Ireland A."/>
            <person name="Larimer J."/>
            <person name="McCowan C."/>
            <person name="Murphy C."/>
            <person name="Pearson M."/>
            <person name="Poon T.W."/>
            <person name="Priest M."/>
            <person name="Roberts A."/>
            <person name="Saif S."/>
            <person name="Shea T."/>
            <person name="Sisk P."/>
            <person name="Sykes S."/>
            <person name="Wortman J."/>
            <person name="Nusbaum C."/>
            <person name="Birren B."/>
        </authorList>
    </citation>
    <scope>NUCLEOTIDE SEQUENCE [LARGE SCALE GENOMIC DNA]</scope>
    <source>
        <strain evidence="4 5">P1976</strain>
    </source>
</reference>
<dbReference type="SUPFAM" id="SSF52058">
    <property type="entry name" value="L domain-like"/>
    <property type="match status" value="1"/>
</dbReference>
<feature type="compositionally biased region" description="Basic and acidic residues" evidence="1">
    <location>
        <begin position="341"/>
        <end position="353"/>
    </location>
</feature>
<dbReference type="InterPro" id="IPR053083">
    <property type="entry name" value="TF_kinase-domain_protein"/>
</dbReference>
<feature type="domain" description="Protein kinase" evidence="3">
    <location>
        <begin position="439"/>
        <end position="779"/>
    </location>
</feature>
<keyword evidence="4" id="KW-0418">Kinase</keyword>
<evidence type="ECO:0000313" key="5">
    <source>
        <dbReference type="Proteomes" id="UP000028582"/>
    </source>
</evidence>
<evidence type="ECO:0000256" key="1">
    <source>
        <dbReference type="SAM" id="MobiDB-lite"/>
    </source>
</evidence>
<evidence type="ECO:0000259" key="3">
    <source>
        <dbReference type="PROSITE" id="PS50011"/>
    </source>
</evidence>
<dbReference type="Pfam" id="PF00069">
    <property type="entry name" value="Pkinase"/>
    <property type="match status" value="1"/>
</dbReference>
<dbReference type="SUPFAM" id="SSF56112">
    <property type="entry name" value="Protein kinase-like (PK-like)"/>
    <property type="match status" value="1"/>
</dbReference>
<comment type="caution">
    <text evidence="4">The sequence shown here is derived from an EMBL/GenBank/DDBJ whole genome shotgun (WGS) entry which is preliminary data.</text>
</comment>
<name>A0A081AMG9_PHYNI</name>
<dbReference type="GO" id="GO:0005524">
    <property type="term" value="F:ATP binding"/>
    <property type="evidence" value="ECO:0007669"/>
    <property type="project" value="InterPro"/>
</dbReference>
<evidence type="ECO:0000256" key="2">
    <source>
        <dbReference type="SAM" id="SignalP"/>
    </source>
</evidence>
<dbReference type="InterPro" id="IPR000719">
    <property type="entry name" value="Prot_kinase_dom"/>
</dbReference>
<feature type="chain" id="PRO_5001754215" evidence="2">
    <location>
        <begin position="26"/>
        <end position="1082"/>
    </location>
</feature>
<protein>
    <submittedName>
        <fullName evidence="4">Serine/threonine protein kinase</fullName>
    </submittedName>
</protein>
<dbReference type="GO" id="GO:0004674">
    <property type="term" value="F:protein serine/threonine kinase activity"/>
    <property type="evidence" value="ECO:0007669"/>
    <property type="project" value="UniProtKB-KW"/>
</dbReference>
<dbReference type="InterPro" id="IPR032675">
    <property type="entry name" value="LRR_dom_sf"/>
</dbReference>
<feature type="signal peptide" evidence="2">
    <location>
        <begin position="1"/>
        <end position="25"/>
    </location>
</feature>